<evidence type="ECO:0000313" key="1">
    <source>
        <dbReference type="EMBL" id="GLY80204.1"/>
    </source>
</evidence>
<dbReference type="EMBL" id="BSTJ01000013">
    <property type="protein sequence ID" value="GLY80204.1"/>
    <property type="molecule type" value="Genomic_DNA"/>
</dbReference>
<dbReference type="Proteomes" id="UP001165135">
    <property type="component" value="Unassembled WGS sequence"/>
</dbReference>
<evidence type="ECO:0000313" key="2">
    <source>
        <dbReference type="Proteomes" id="UP001165135"/>
    </source>
</evidence>
<evidence type="ECO:0008006" key="3">
    <source>
        <dbReference type="Google" id="ProtNLM"/>
    </source>
</evidence>
<organism evidence="1 2">
    <name type="scientific">Actinoallomurus iriomotensis</name>
    <dbReference type="NCBI Taxonomy" id="478107"/>
    <lineage>
        <taxon>Bacteria</taxon>
        <taxon>Bacillati</taxon>
        <taxon>Actinomycetota</taxon>
        <taxon>Actinomycetes</taxon>
        <taxon>Streptosporangiales</taxon>
        <taxon>Thermomonosporaceae</taxon>
        <taxon>Actinoallomurus</taxon>
    </lineage>
</organism>
<protein>
    <recommendedName>
        <fullName evidence="3">Peptide chain release factor 1</fullName>
    </recommendedName>
</protein>
<name>A0A9W6RRF3_9ACTN</name>
<reference evidence="1" key="1">
    <citation type="submission" date="2023-03" db="EMBL/GenBank/DDBJ databases">
        <title>Actinoallomurus iriomotensis NBRC 103681.</title>
        <authorList>
            <person name="Ichikawa N."/>
            <person name="Sato H."/>
            <person name="Tonouchi N."/>
        </authorList>
    </citation>
    <scope>NUCLEOTIDE SEQUENCE</scope>
    <source>
        <strain evidence="1">NBRC 103681</strain>
    </source>
</reference>
<dbReference type="AlphaFoldDB" id="A0A9W6RRF3"/>
<comment type="caution">
    <text evidence="1">The sequence shown here is derived from an EMBL/GenBank/DDBJ whole genome shotgun (WGS) entry which is preliminary data.</text>
</comment>
<accession>A0A9W6RRF3</accession>
<dbReference type="Pfam" id="PF18844">
    <property type="entry name" value="baeRF_family2"/>
    <property type="match status" value="1"/>
</dbReference>
<proteinExistence type="predicted"/>
<sequence>MACDMDLSFLRALYDRPGPFASVYLDMRRTEDPRAVEVRRHVQCKELADQGAPPETIAAVERVVRDEKERRESGCLAVFACGGEVAYAVLLDGPPREEVARYAPLPHVVPLLEQRGEPVSRLVAVVNRLGANLTCVAADGTRWGAVVPPSVEAPVHKPKGGDMFRQPHVQQAAEEAWRANAKKTARVIDQTVGSCGFELVVIAGDVRERAAVLEQLSEPVLARTVESRAGGPGLDADVAETVRRTRAARMTSAVERFNEQLRKGRRAVDGLRPVVGALRNAQVASLLIDGRADAGTPVWTGPRCTDLATSPDELRDRGVADPVPDRADAALVRALAGTDGELLLITLDDWRAYQGLGALLRYGDRAAVP</sequence>
<gene>
    <name evidence="1" type="ORF">Airi01_084710</name>
</gene>
<dbReference type="InterPro" id="IPR040701">
    <property type="entry name" value="Bact_RF_family2"/>
</dbReference>